<dbReference type="Proteomes" id="UP000274429">
    <property type="component" value="Unassembled WGS sequence"/>
</dbReference>
<keyword evidence="2" id="KW-1185">Reference proteome</keyword>
<reference evidence="1 2" key="2">
    <citation type="submission" date="2018-11" db="EMBL/GenBank/DDBJ databases">
        <authorList>
            <consortium name="Pathogen Informatics"/>
        </authorList>
    </citation>
    <scope>NUCLEOTIDE SEQUENCE [LARGE SCALE GENOMIC DNA]</scope>
</reference>
<name>A0A0R3X5M6_HYDTA</name>
<protein>
    <submittedName>
        <fullName evidence="3">ATP synthase subunit s, mitochondrial</fullName>
    </submittedName>
</protein>
<dbReference type="AlphaFoldDB" id="A0A0R3X5M6"/>
<reference evidence="3" key="1">
    <citation type="submission" date="2017-02" db="UniProtKB">
        <authorList>
            <consortium name="WormBaseParasite"/>
        </authorList>
    </citation>
    <scope>IDENTIFICATION</scope>
</reference>
<dbReference type="EMBL" id="UYWX01020581">
    <property type="protein sequence ID" value="VDM33409.1"/>
    <property type="molecule type" value="Genomic_DNA"/>
</dbReference>
<sequence>MRRSLDLVLFSTYNHSHILRRCFANQKTSSTDPFDGYTRSCHIKQQFVELQTTAADGSIKVRKVPTGLIDNSNEWIGDQMVRAHLKITHDFDLTMQGFAERARKRLLAKHKQRQVYVPVAYYLRSDWKIDVYVSELNGELYTLQSLLLNSITDEMIKRRGSLDLAVAHMVCDLGGRVQFVGEPLGCWHQSYNRGPPNLPSTYSDDLKLEIIDFSGTAVMYEGLEMLPRLTCLKMLRLRRCLYLNDHCLSLVGQITQSPLEYLDISECPRISANGVTALTELKSLRRLLIQGNPTMKDRELVCLLLEDYLPKVYIEGVDYLGNLPEDARQRVLALDVPEKPPLLAEHIENIEREGEADVLRVEVAVTNMDRFAFAPMTTTDFVTKILNVKEEFLRIAETVNDDVRSASQFFDSVFVESVLPPNFNFNSKSELSENIGNYSLLKDRNNHCRTPSETANSNPITENEADLVRLISDMSAEELIFLKNQLLLELNWLDQAINSRKQFLFSVFK</sequence>
<gene>
    <name evidence="1" type="ORF">TTAC_LOCUS8766</name>
</gene>
<accession>A0A0R3X5M6</accession>
<organism evidence="3">
    <name type="scientific">Hydatigena taeniaeformis</name>
    <name type="common">Feline tapeworm</name>
    <name type="synonym">Taenia taeniaeformis</name>
    <dbReference type="NCBI Taxonomy" id="6205"/>
    <lineage>
        <taxon>Eukaryota</taxon>
        <taxon>Metazoa</taxon>
        <taxon>Spiralia</taxon>
        <taxon>Lophotrochozoa</taxon>
        <taxon>Platyhelminthes</taxon>
        <taxon>Cestoda</taxon>
        <taxon>Eucestoda</taxon>
        <taxon>Cyclophyllidea</taxon>
        <taxon>Taeniidae</taxon>
        <taxon>Hydatigera</taxon>
    </lineage>
</organism>
<dbReference type="SUPFAM" id="SSF52047">
    <property type="entry name" value="RNI-like"/>
    <property type="match status" value="1"/>
</dbReference>
<proteinExistence type="predicted"/>
<dbReference type="STRING" id="6205.A0A0R3X5M6"/>
<evidence type="ECO:0000313" key="2">
    <source>
        <dbReference type="Proteomes" id="UP000274429"/>
    </source>
</evidence>
<evidence type="ECO:0000313" key="3">
    <source>
        <dbReference type="WBParaSite" id="TTAC_0000878101-mRNA-1"/>
    </source>
</evidence>
<evidence type="ECO:0000313" key="1">
    <source>
        <dbReference type="EMBL" id="VDM33409.1"/>
    </source>
</evidence>
<dbReference type="InterPro" id="IPR032675">
    <property type="entry name" value="LRR_dom_sf"/>
</dbReference>
<dbReference type="WBParaSite" id="TTAC_0000878101-mRNA-1">
    <property type="protein sequence ID" value="TTAC_0000878101-mRNA-1"/>
    <property type="gene ID" value="TTAC_0000878101"/>
</dbReference>
<dbReference type="OrthoDB" id="1708588at2759"/>
<dbReference type="Gene3D" id="3.80.10.10">
    <property type="entry name" value="Ribonuclease Inhibitor"/>
    <property type="match status" value="1"/>
</dbReference>